<name>A0ACD1AAB1_9FIRM</name>
<dbReference type="Proteomes" id="UP000594014">
    <property type="component" value="Chromosome"/>
</dbReference>
<accession>A0ACD1AAB1</accession>
<protein>
    <submittedName>
        <fullName evidence="1">QueT transporter family protein</fullName>
    </submittedName>
</protein>
<organism evidence="1 2">
    <name type="scientific">Anoxybacterium hadale</name>
    <dbReference type="NCBI Taxonomy" id="3408580"/>
    <lineage>
        <taxon>Bacteria</taxon>
        <taxon>Bacillati</taxon>
        <taxon>Bacillota</taxon>
        <taxon>Clostridia</taxon>
        <taxon>Peptostreptococcales</taxon>
        <taxon>Anaerovoracaceae</taxon>
        <taxon>Anoxybacterium</taxon>
    </lineage>
</organism>
<reference evidence="1" key="1">
    <citation type="submission" date="2019-08" db="EMBL/GenBank/DDBJ databases">
        <title>Genome sequence of Clostridiales bacterium MT110.</title>
        <authorList>
            <person name="Cao J."/>
        </authorList>
    </citation>
    <scope>NUCLEOTIDE SEQUENCE</scope>
    <source>
        <strain evidence="1">MT110</strain>
    </source>
</reference>
<evidence type="ECO:0000313" key="1">
    <source>
        <dbReference type="EMBL" id="QOX63271.1"/>
    </source>
</evidence>
<sequence length="167" mass="18186">MKGAFFMPGIKFLTTKQITISAIVIAAYIAVMFTTQSFAFGQYQIRIATSIYALAAIYPFLILPMGLANFLSNTLMGGLGLPDMIGGFIAGILTAGSCWYMKKISVYLVALPILLVPTLLVPIWLSYLLQVPYQVLVISIGLGQILPAVTGVFIVKYLEKPLTRLTN</sequence>
<gene>
    <name evidence="1" type="ORF">FRZ06_07880</name>
</gene>
<keyword evidence="2" id="KW-1185">Reference proteome</keyword>
<dbReference type="EMBL" id="CP042469">
    <property type="protein sequence ID" value="QOX63271.1"/>
    <property type="molecule type" value="Genomic_DNA"/>
</dbReference>
<evidence type="ECO:0000313" key="2">
    <source>
        <dbReference type="Proteomes" id="UP000594014"/>
    </source>
</evidence>
<proteinExistence type="predicted"/>